<dbReference type="EMBL" id="JPQT01000097">
    <property type="protein sequence ID" value="KFE52363.1"/>
    <property type="molecule type" value="Genomic_DNA"/>
</dbReference>
<accession>A0A085VAA0</accession>
<dbReference type="AlphaFoldDB" id="A0A085VAA0"/>
<reference evidence="1 2" key="1">
    <citation type="submission" date="2014-07" db="EMBL/GenBank/DDBJ databases">
        <title>Draft Genome Sequences of Environmental Pseudomonas syringae strains.</title>
        <authorList>
            <person name="Baltrus D.A."/>
            <person name="Berge O."/>
            <person name="Morris C."/>
        </authorList>
    </citation>
    <scope>NUCLEOTIDE SEQUENCE [LARGE SCALE GENOMIC DNA]</scope>
    <source>
        <strain evidence="1 2">CEB003</strain>
    </source>
</reference>
<dbReference type="PATRIC" id="fig|317.174.peg.1614"/>
<organism evidence="1 2">
    <name type="scientific">Pseudomonas syringae</name>
    <dbReference type="NCBI Taxonomy" id="317"/>
    <lineage>
        <taxon>Bacteria</taxon>
        <taxon>Pseudomonadati</taxon>
        <taxon>Pseudomonadota</taxon>
        <taxon>Gammaproteobacteria</taxon>
        <taxon>Pseudomonadales</taxon>
        <taxon>Pseudomonadaceae</taxon>
        <taxon>Pseudomonas</taxon>
    </lineage>
</organism>
<dbReference type="InterPro" id="IPR016024">
    <property type="entry name" value="ARM-type_fold"/>
</dbReference>
<dbReference type="SUPFAM" id="SSF48371">
    <property type="entry name" value="ARM repeat"/>
    <property type="match status" value="1"/>
</dbReference>
<comment type="caution">
    <text evidence="1">The sequence shown here is derived from an EMBL/GenBank/DDBJ whole genome shotgun (WGS) entry which is preliminary data.</text>
</comment>
<dbReference type="Proteomes" id="UP000028643">
    <property type="component" value="Unassembled WGS sequence"/>
</dbReference>
<sequence>MTEVTQAAPALKEIFNRARLQHIAEQTAAVYPAFDIPAFLAHVSEDLDDLSLMQRLNRVSRGLHACLPEDYVATLDILYKLAPRLNSGFVTLVLPEYVALYGQHDFERSMQALKYFTSFGSSEFAVRHFLRLDFERALHLMQEWAQDDNEHIRRLASEGSRPRLPWSFRIETLMRDPSPVLPILDALKADSSLYVRKSVANHFNDITKDNPDWVLDQIEGWSLENPHTAWIARHALRSLIKKGDRRALTIMGAGHAAQVRIEALSVSPEQVRLGGRINLSFRLTSTAGHSQRLIIDYALHYVKKAGGTSAKVFKLKTLNLAPGESVMVSREQQIRNFTTRAHYAGKHELDILINGECLGRTFFDLID</sequence>
<dbReference type="RefSeq" id="WP_020289051.1">
    <property type="nucleotide sequence ID" value="NZ_JPQT01000097.1"/>
</dbReference>
<evidence type="ECO:0000313" key="1">
    <source>
        <dbReference type="EMBL" id="KFE52363.1"/>
    </source>
</evidence>
<dbReference type="Pfam" id="PF08713">
    <property type="entry name" value="DNA_alkylation"/>
    <property type="match status" value="1"/>
</dbReference>
<proteinExistence type="predicted"/>
<protein>
    <submittedName>
        <fullName evidence="1">DNA alkylation repair protein</fullName>
    </submittedName>
</protein>
<evidence type="ECO:0000313" key="2">
    <source>
        <dbReference type="Proteomes" id="UP000028643"/>
    </source>
</evidence>
<name>A0A085VAA0_PSESX</name>
<dbReference type="InterPro" id="IPR014825">
    <property type="entry name" value="DNA_alkylation"/>
</dbReference>
<dbReference type="Gene3D" id="1.25.40.290">
    <property type="entry name" value="ARM repeat domains"/>
    <property type="match status" value="1"/>
</dbReference>
<gene>
    <name evidence="1" type="ORF">IV02_07920</name>
</gene>